<dbReference type="InterPro" id="IPR003347">
    <property type="entry name" value="JmjC_dom"/>
</dbReference>
<organism evidence="7 8">
    <name type="scientific">Litorilituus sediminis</name>
    <dbReference type="NCBI Taxonomy" id="718192"/>
    <lineage>
        <taxon>Bacteria</taxon>
        <taxon>Pseudomonadati</taxon>
        <taxon>Pseudomonadota</taxon>
        <taxon>Gammaproteobacteria</taxon>
        <taxon>Alteromonadales</taxon>
        <taxon>Colwelliaceae</taxon>
        <taxon>Litorilituus</taxon>
    </lineage>
</organism>
<keyword evidence="5" id="KW-0408">Iron</keyword>
<dbReference type="EMBL" id="CP034759">
    <property type="protein sequence ID" value="QBG34315.1"/>
    <property type="molecule type" value="Genomic_DNA"/>
</dbReference>
<dbReference type="RefSeq" id="WP_130598407.1">
    <property type="nucleotide sequence ID" value="NZ_CP034759.1"/>
</dbReference>
<accession>A0A4P6P4S4</accession>
<dbReference type="PANTHER" id="PTHR13096:SF8">
    <property type="entry name" value="RIBOSOMAL OXYGENASE 1"/>
    <property type="match status" value="1"/>
</dbReference>
<dbReference type="Pfam" id="PF08007">
    <property type="entry name" value="JmjC_2"/>
    <property type="match status" value="1"/>
</dbReference>
<reference evidence="7 8" key="1">
    <citation type="submission" date="2018-12" db="EMBL/GenBank/DDBJ databases">
        <title>Complete genome of Litorilituus sediminis.</title>
        <authorList>
            <person name="Liu A."/>
            <person name="Rong J."/>
        </authorList>
    </citation>
    <scope>NUCLEOTIDE SEQUENCE [LARGE SCALE GENOMIC DNA]</scope>
    <source>
        <strain evidence="7 8">JCM 17549</strain>
    </source>
</reference>
<dbReference type="KEGG" id="lsd:EMK97_00440"/>
<proteinExistence type="predicted"/>
<evidence type="ECO:0000313" key="8">
    <source>
        <dbReference type="Proteomes" id="UP000290244"/>
    </source>
</evidence>
<dbReference type="SUPFAM" id="SSF51197">
    <property type="entry name" value="Clavaminate synthase-like"/>
    <property type="match status" value="1"/>
</dbReference>
<gene>
    <name evidence="7" type="ORF">EMK97_00440</name>
</gene>
<dbReference type="SMART" id="SM00558">
    <property type="entry name" value="JmjC"/>
    <property type="match status" value="1"/>
</dbReference>
<dbReference type="AlphaFoldDB" id="A0A4P6P4S4"/>
<evidence type="ECO:0000256" key="3">
    <source>
        <dbReference type="ARBA" id="ARBA00022964"/>
    </source>
</evidence>
<feature type="domain" description="JmjC" evidence="6">
    <location>
        <begin position="94"/>
        <end position="221"/>
    </location>
</feature>
<evidence type="ECO:0000256" key="1">
    <source>
        <dbReference type="ARBA" id="ARBA00001954"/>
    </source>
</evidence>
<keyword evidence="3" id="KW-0223">Dioxygenase</keyword>
<evidence type="ECO:0000256" key="2">
    <source>
        <dbReference type="ARBA" id="ARBA00022723"/>
    </source>
</evidence>
<evidence type="ECO:0000259" key="6">
    <source>
        <dbReference type="PROSITE" id="PS51184"/>
    </source>
</evidence>
<dbReference type="InterPro" id="IPR046799">
    <property type="entry name" value="ROXA-like_wH"/>
</dbReference>
<evidence type="ECO:0000313" key="7">
    <source>
        <dbReference type="EMBL" id="QBG34315.1"/>
    </source>
</evidence>
<dbReference type="InterPro" id="IPR039994">
    <property type="entry name" value="NO66-like"/>
</dbReference>
<dbReference type="Pfam" id="PF20514">
    <property type="entry name" value="WHD_ROXA"/>
    <property type="match status" value="1"/>
</dbReference>
<dbReference type="GO" id="GO:0016706">
    <property type="term" value="F:2-oxoglutarate-dependent dioxygenase activity"/>
    <property type="evidence" value="ECO:0007669"/>
    <property type="project" value="TreeGrafter"/>
</dbReference>
<dbReference type="Proteomes" id="UP000290244">
    <property type="component" value="Chromosome"/>
</dbReference>
<evidence type="ECO:0000256" key="4">
    <source>
        <dbReference type="ARBA" id="ARBA00023002"/>
    </source>
</evidence>
<keyword evidence="2" id="KW-0479">Metal-binding</keyword>
<evidence type="ECO:0000256" key="5">
    <source>
        <dbReference type="ARBA" id="ARBA00023004"/>
    </source>
</evidence>
<dbReference type="GO" id="GO:0046872">
    <property type="term" value="F:metal ion binding"/>
    <property type="evidence" value="ECO:0007669"/>
    <property type="project" value="UniProtKB-KW"/>
</dbReference>
<sequence>MYVLDLAQLTPQAFLDEYWQKKPVVIRQGFKDFQDPISPDEMAGLAMEEEVQSRLVYKEEGKWQAKFGPFESYEHLGNENWSLVVQALDNFSEEAAQLIEPFRFIPHWRLDDLMASFATPGGSVGPHIDNYDVFICQGSGKRRWRVGDRGQHTEFAAHEALLHVEPFEAIIDAELEPGDIIYIPPGFPHEGITLETSMSFSVGFRANAAVNLLSGFADYLIDNELGGQLLEDPDRKVVEHSGEVSKADYQSIKAQIQGLLDDERLFASFAGKFLTSAKHELDIMLPEEPFTLEEVSQLLTSHAFKRLGGLRAFYLANTIEQGICYINGEQVEFSVEIIPAVKLLCDQVTVEPEELTQWSSNLDFINLMKDLLDQGYWYLAESEA</sequence>
<protein>
    <submittedName>
        <fullName evidence="7">Cupin domain-containing protein</fullName>
    </submittedName>
</protein>
<comment type="cofactor">
    <cofactor evidence="1">
        <name>Fe(2+)</name>
        <dbReference type="ChEBI" id="CHEBI:29033"/>
    </cofactor>
</comment>
<dbReference type="OrthoDB" id="9764016at2"/>
<keyword evidence="8" id="KW-1185">Reference proteome</keyword>
<dbReference type="PROSITE" id="PS51184">
    <property type="entry name" value="JMJC"/>
    <property type="match status" value="1"/>
</dbReference>
<keyword evidence="4" id="KW-0560">Oxidoreductase</keyword>
<name>A0A4P6P4S4_9GAMM</name>
<dbReference type="Gene3D" id="2.60.120.650">
    <property type="entry name" value="Cupin"/>
    <property type="match status" value="1"/>
</dbReference>
<dbReference type="Gene3D" id="3.40.366.30">
    <property type="entry name" value="50S ribosomal protein L16 arginine hydroxylase, Chain A, Domain 2"/>
    <property type="match status" value="1"/>
</dbReference>
<dbReference type="PANTHER" id="PTHR13096">
    <property type="entry name" value="MINA53 MYC INDUCED NUCLEAR ANTIGEN"/>
    <property type="match status" value="1"/>
</dbReference>